<dbReference type="EMBL" id="PDKK01000001">
    <property type="protein sequence ID" value="RXK08366.1"/>
    <property type="molecule type" value="Genomic_DNA"/>
</dbReference>
<evidence type="ECO:0000313" key="3">
    <source>
        <dbReference type="Proteomes" id="UP000289758"/>
    </source>
</evidence>
<dbReference type="InterPro" id="IPR035901">
    <property type="entry name" value="GIY-YIG_endonuc_sf"/>
</dbReference>
<gene>
    <name evidence="2" type="ORF">CRV07_00755</name>
</gene>
<dbReference type="AlphaFoldDB" id="A0A4Q1ATM9"/>
<evidence type="ECO:0000259" key="1">
    <source>
        <dbReference type="PROSITE" id="PS50164"/>
    </source>
</evidence>
<accession>A0A4Q1ATM9</accession>
<dbReference type="InterPro" id="IPR000305">
    <property type="entry name" value="GIY-YIG_endonuc"/>
</dbReference>
<sequence length="352" mass="42314">MLQNANYLLNIFNYKLYKYTNRTYINFVEDILDFDFDKSKIKIVYLNEYSHSKFFNELFLVEDNGDIKFLHKHNLIKFIYSKKCEINSLLNINIKNQKTYELIRVIEILQKSFLISNDLKDLKKISHEDILKLHKILFNSFLSKPIISLIINNTNYRDRNNNILKLSYLVPKNHFVNYIKIKNILSIHPFATDKLLQEELKRVHGVEISTVQIFKIRKKYFIPNRFERFINNNYKRFELYFSTPKLLSNDNINSYSNLSAAYELIAVTKVSYNYSETNTIYIGSTKNLYKRLNEYKNGKGHSSKMREFLKNNQIYFRFIETENYKHLETVLLHEFIFFYGDMPLLNFNNAKK</sequence>
<feature type="domain" description="GIY-YIG" evidence="1">
    <location>
        <begin position="257"/>
        <end position="347"/>
    </location>
</feature>
<dbReference type="PROSITE" id="PS50164">
    <property type="entry name" value="GIY_YIG"/>
    <property type="match status" value="1"/>
</dbReference>
<dbReference type="Pfam" id="PF01541">
    <property type="entry name" value="GIY-YIG"/>
    <property type="match status" value="1"/>
</dbReference>
<evidence type="ECO:0000313" key="2">
    <source>
        <dbReference type="EMBL" id="RXK08366.1"/>
    </source>
</evidence>
<comment type="caution">
    <text evidence="2">The sequence shown here is derived from an EMBL/GenBank/DDBJ whole genome shotgun (WGS) entry which is preliminary data.</text>
</comment>
<dbReference type="OrthoDB" id="5348865at2"/>
<name>A0A4Q1ATM9_9BACT</name>
<protein>
    <recommendedName>
        <fullName evidence="1">GIY-YIG domain-containing protein</fullName>
    </recommendedName>
</protein>
<proteinExistence type="predicted"/>
<dbReference type="Proteomes" id="UP000289758">
    <property type="component" value="Unassembled WGS sequence"/>
</dbReference>
<reference evidence="2 3" key="1">
    <citation type="submission" date="2017-10" db="EMBL/GenBank/DDBJ databases">
        <title>Genomics of the genus Arcobacter.</title>
        <authorList>
            <person name="Perez-Cataluna A."/>
            <person name="Figueras M.J."/>
        </authorList>
    </citation>
    <scope>NUCLEOTIDE SEQUENCE [LARGE SCALE GENOMIC DNA]</scope>
    <source>
        <strain evidence="2 3">CECT 8441</strain>
    </source>
</reference>
<dbReference type="SUPFAM" id="SSF82771">
    <property type="entry name" value="GIY-YIG endonuclease"/>
    <property type="match status" value="1"/>
</dbReference>
<keyword evidence="3" id="KW-1185">Reference proteome</keyword>
<organism evidence="2 3">
    <name type="scientific">Halarcobacter ebronensis</name>
    <dbReference type="NCBI Taxonomy" id="1462615"/>
    <lineage>
        <taxon>Bacteria</taxon>
        <taxon>Pseudomonadati</taxon>
        <taxon>Campylobacterota</taxon>
        <taxon>Epsilonproteobacteria</taxon>
        <taxon>Campylobacterales</taxon>
        <taxon>Arcobacteraceae</taxon>
        <taxon>Halarcobacter</taxon>
    </lineage>
</organism>